<organism evidence="2 3">
    <name type="scientific">Extibacter muris</name>
    <dbReference type="NCBI Taxonomy" id="1796622"/>
    <lineage>
        <taxon>Bacteria</taxon>
        <taxon>Bacillati</taxon>
        <taxon>Bacillota</taxon>
        <taxon>Clostridia</taxon>
        <taxon>Lachnospirales</taxon>
        <taxon>Lachnospiraceae</taxon>
        <taxon>Extibacter</taxon>
    </lineage>
</organism>
<dbReference type="Proteomes" id="UP000295710">
    <property type="component" value="Unassembled WGS sequence"/>
</dbReference>
<accession>A0A4R4F8W2</accession>
<dbReference type="AlphaFoldDB" id="A0A4R4F8W2"/>
<evidence type="ECO:0000313" key="3">
    <source>
        <dbReference type="Proteomes" id="UP000295710"/>
    </source>
</evidence>
<comment type="caution">
    <text evidence="2">The sequence shown here is derived from an EMBL/GenBank/DDBJ whole genome shotgun (WGS) entry which is preliminary data.</text>
</comment>
<dbReference type="Pfam" id="PF05597">
    <property type="entry name" value="Phasin"/>
    <property type="match status" value="1"/>
</dbReference>
<gene>
    <name evidence="2" type="ORF">E1963_18470</name>
</gene>
<evidence type="ECO:0008006" key="4">
    <source>
        <dbReference type="Google" id="ProtNLM"/>
    </source>
</evidence>
<dbReference type="PANTHER" id="PTHR38664">
    <property type="entry name" value="SLR0058 PROTEIN"/>
    <property type="match status" value="1"/>
</dbReference>
<name>A0A4R4F8W2_9FIRM</name>
<evidence type="ECO:0000256" key="1">
    <source>
        <dbReference type="SAM" id="MobiDB-lite"/>
    </source>
</evidence>
<dbReference type="EMBL" id="SMMX01000029">
    <property type="protein sequence ID" value="TDA20172.1"/>
    <property type="molecule type" value="Genomic_DNA"/>
</dbReference>
<dbReference type="InterPro" id="IPR008769">
    <property type="entry name" value="PhaF_PhaI"/>
</dbReference>
<dbReference type="RefSeq" id="WP_132281331.1">
    <property type="nucleotide sequence ID" value="NZ_JAOBST010000061.1"/>
</dbReference>
<feature type="compositionally biased region" description="Acidic residues" evidence="1">
    <location>
        <begin position="114"/>
        <end position="126"/>
    </location>
</feature>
<reference evidence="2 3" key="1">
    <citation type="journal article" date="2016" name="Nat. Microbiol.">
        <title>The Mouse Intestinal Bacterial Collection (miBC) provides host-specific insight into cultured diversity and functional potential of the gut microbiota.</title>
        <authorList>
            <person name="Lagkouvardos I."/>
            <person name="Pukall R."/>
            <person name="Abt B."/>
            <person name="Foesel B.U."/>
            <person name="Meier-Kolthoff J.P."/>
            <person name="Kumar N."/>
            <person name="Bresciani A."/>
            <person name="Martinez I."/>
            <person name="Just S."/>
            <person name="Ziegler C."/>
            <person name="Brugiroux S."/>
            <person name="Garzetti D."/>
            <person name="Wenning M."/>
            <person name="Bui T.P."/>
            <person name="Wang J."/>
            <person name="Hugenholtz F."/>
            <person name="Plugge C.M."/>
            <person name="Peterson D.A."/>
            <person name="Hornef M.W."/>
            <person name="Baines J.F."/>
            <person name="Smidt H."/>
            <person name="Walter J."/>
            <person name="Kristiansen K."/>
            <person name="Nielsen H.B."/>
            <person name="Haller D."/>
            <person name="Overmann J."/>
            <person name="Stecher B."/>
            <person name="Clavel T."/>
        </authorList>
    </citation>
    <scope>NUCLEOTIDE SEQUENCE [LARGE SCALE GENOMIC DNA]</scope>
    <source>
        <strain evidence="2 3">DSM 28560</strain>
    </source>
</reference>
<feature type="region of interest" description="Disordered" evidence="1">
    <location>
        <begin position="93"/>
        <end position="126"/>
    </location>
</feature>
<keyword evidence="3" id="KW-1185">Reference proteome</keyword>
<sequence length="126" mass="13664">MDNLGESLKKVMLAGVGALATTAEKSKEILDDLVKKGELTVEQGKVLNEELKHNVKKAVKENVTVKVKPSSPEELEELLDKMTPEQIDQLKEKLAGLGQTPAEEPDDDGKPQDALEDEKDSGEADA</sequence>
<dbReference type="PANTHER" id="PTHR38664:SF1">
    <property type="entry name" value="SLR0058 PROTEIN"/>
    <property type="match status" value="1"/>
</dbReference>
<proteinExistence type="predicted"/>
<evidence type="ECO:0000313" key="2">
    <source>
        <dbReference type="EMBL" id="TDA20172.1"/>
    </source>
</evidence>
<protein>
    <recommendedName>
        <fullName evidence="4">Aspartyl beta-hydroxylase</fullName>
    </recommendedName>
</protein>